<protein>
    <submittedName>
        <fullName evidence="2">Uncharacterized protein</fullName>
    </submittedName>
</protein>
<name>A0A061RSM1_9CHLO</name>
<organism evidence="2">
    <name type="scientific">Tetraselmis sp. GSL018</name>
    <dbReference type="NCBI Taxonomy" id="582737"/>
    <lineage>
        <taxon>Eukaryota</taxon>
        <taxon>Viridiplantae</taxon>
        <taxon>Chlorophyta</taxon>
        <taxon>core chlorophytes</taxon>
        <taxon>Chlorodendrophyceae</taxon>
        <taxon>Chlorodendrales</taxon>
        <taxon>Chlorodendraceae</taxon>
        <taxon>Tetraselmis</taxon>
    </lineage>
</organism>
<feature type="non-terminal residue" evidence="2">
    <location>
        <position position="1"/>
    </location>
</feature>
<feature type="non-terminal residue" evidence="2">
    <location>
        <position position="101"/>
    </location>
</feature>
<evidence type="ECO:0000313" key="2">
    <source>
        <dbReference type="EMBL" id="JAC73546.1"/>
    </source>
</evidence>
<gene>
    <name evidence="2" type="ORF">TSPGSL018_28591</name>
</gene>
<evidence type="ECO:0000256" key="1">
    <source>
        <dbReference type="SAM" id="MobiDB-lite"/>
    </source>
</evidence>
<reference evidence="2" key="1">
    <citation type="submission" date="2014-05" db="EMBL/GenBank/DDBJ databases">
        <title>The transcriptome of the halophilic microalga Tetraselmis sp. GSL018 isolated from the Great Salt Lake, Utah.</title>
        <authorList>
            <person name="Jinkerson R.E."/>
            <person name="D'Adamo S."/>
            <person name="Posewitz M.C."/>
        </authorList>
    </citation>
    <scope>NUCLEOTIDE SEQUENCE</scope>
    <source>
        <strain evidence="2">GSL018</strain>
    </source>
</reference>
<proteinExistence type="predicted"/>
<sequence length="101" mass="10457">PKALSSGGCFAVRVPNCARCGGESWGPDAGERDAPGIEGLRNAAARGTAAEWAGASTWAAGRGTQERRGRGGRACKGGKKGEGEGLKAPRTPFLQHHLRHH</sequence>
<dbReference type="EMBL" id="GBEZ01012327">
    <property type="protein sequence ID" value="JAC73546.1"/>
    <property type="molecule type" value="Transcribed_RNA"/>
</dbReference>
<accession>A0A061RSM1</accession>
<dbReference type="AlphaFoldDB" id="A0A061RSM1"/>
<feature type="region of interest" description="Disordered" evidence="1">
    <location>
        <begin position="59"/>
        <end position="101"/>
    </location>
</feature>